<dbReference type="PANTHER" id="PTHR33121:SF71">
    <property type="entry name" value="OXYGEN SENSOR PROTEIN DOSP"/>
    <property type="match status" value="1"/>
</dbReference>
<name>A0A0F9Z3F6_9ZZZZ</name>
<evidence type="ECO:0000259" key="2">
    <source>
        <dbReference type="PROSITE" id="PS50883"/>
    </source>
</evidence>
<dbReference type="Pfam" id="PF00563">
    <property type="entry name" value="EAL"/>
    <property type="match status" value="1"/>
</dbReference>
<proteinExistence type="predicted"/>
<dbReference type="GO" id="GO:0071111">
    <property type="term" value="F:cyclic-guanylate-specific phosphodiesterase activity"/>
    <property type="evidence" value="ECO:0007669"/>
    <property type="project" value="InterPro"/>
</dbReference>
<dbReference type="Pfam" id="PF00072">
    <property type="entry name" value="Response_reg"/>
    <property type="match status" value="1"/>
</dbReference>
<dbReference type="EMBL" id="LAZR01000002">
    <property type="protein sequence ID" value="KKO11719.1"/>
    <property type="molecule type" value="Genomic_DNA"/>
</dbReference>
<evidence type="ECO:0008006" key="4">
    <source>
        <dbReference type="Google" id="ProtNLM"/>
    </source>
</evidence>
<feature type="domain" description="Response regulatory" evidence="1">
    <location>
        <begin position="5"/>
        <end position="124"/>
    </location>
</feature>
<dbReference type="Gene3D" id="3.20.20.450">
    <property type="entry name" value="EAL domain"/>
    <property type="match status" value="1"/>
</dbReference>
<dbReference type="SUPFAM" id="SSF52172">
    <property type="entry name" value="CheY-like"/>
    <property type="match status" value="1"/>
</dbReference>
<sequence>MENNRILIIDDDPDVSQTLHDMAEALGFEVITTDSKLSFFAQLALFEPGIIIFDLAPLDQDNLALVEQLADINDKAQLVIVSGVSNESLNVIAKNANDRGLRLLGILQKPVPVARMRQLLTLYLSADQRKTPAGNNWQQQLDNSDWMPTQEDLIDVIENDLLTLNYQPKLDCSTGNLLGFEALARWDVPGKGSVTPDVFVPLAESSHLMSVLTCNIAKHGLLWLSKIQRSPILSNCSLQPEYSPDKLTLALNLSARCLEDTDMPDKLAEICHQFQVDPASVILEISESTVMHNPDKLLEILTLFRDKHFQLSIDDFGTGFSSMLHLVRLPFTELKIDKCFVGKADVSEEARAIIKSSVDLSKSLGIRSVAEGVESQSIRQFLTELGCNAFQGYLISKPVSEDSLLVWSKQYCESLH</sequence>
<dbReference type="InterPro" id="IPR001633">
    <property type="entry name" value="EAL_dom"/>
</dbReference>
<comment type="caution">
    <text evidence="3">The sequence shown here is derived from an EMBL/GenBank/DDBJ whole genome shotgun (WGS) entry which is preliminary data.</text>
</comment>
<dbReference type="AlphaFoldDB" id="A0A0F9Z3F6"/>
<gene>
    <name evidence="3" type="ORF">LCGC14_0012200</name>
</gene>
<dbReference type="InterPro" id="IPR035919">
    <property type="entry name" value="EAL_sf"/>
</dbReference>
<organism evidence="3">
    <name type="scientific">marine sediment metagenome</name>
    <dbReference type="NCBI Taxonomy" id="412755"/>
    <lineage>
        <taxon>unclassified sequences</taxon>
        <taxon>metagenomes</taxon>
        <taxon>ecological metagenomes</taxon>
    </lineage>
</organism>
<dbReference type="Gene3D" id="3.40.50.2300">
    <property type="match status" value="1"/>
</dbReference>
<protein>
    <recommendedName>
        <fullName evidence="4">Response regulatory domain-containing protein</fullName>
    </recommendedName>
</protein>
<dbReference type="InterPro" id="IPR050706">
    <property type="entry name" value="Cyclic-di-GMP_PDE-like"/>
</dbReference>
<dbReference type="InterPro" id="IPR011006">
    <property type="entry name" value="CheY-like_superfamily"/>
</dbReference>
<accession>A0A0F9Z3F6</accession>
<feature type="domain" description="EAL" evidence="2">
    <location>
        <begin position="146"/>
        <end position="412"/>
    </location>
</feature>
<evidence type="ECO:0000259" key="1">
    <source>
        <dbReference type="PROSITE" id="PS50110"/>
    </source>
</evidence>
<reference evidence="3" key="1">
    <citation type="journal article" date="2015" name="Nature">
        <title>Complex archaea that bridge the gap between prokaryotes and eukaryotes.</title>
        <authorList>
            <person name="Spang A."/>
            <person name="Saw J.H."/>
            <person name="Jorgensen S.L."/>
            <person name="Zaremba-Niedzwiedzka K."/>
            <person name="Martijn J."/>
            <person name="Lind A.E."/>
            <person name="van Eijk R."/>
            <person name="Schleper C."/>
            <person name="Guy L."/>
            <person name="Ettema T.J."/>
        </authorList>
    </citation>
    <scope>NUCLEOTIDE SEQUENCE</scope>
</reference>
<dbReference type="InterPro" id="IPR001789">
    <property type="entry name" value="Sig_transdc_resp-reg_receiver"/>
</dbReference>
<dbReference type="PROSITE" id="PS50110">
    <property type="entry name" value="RESPONSE_REGULATORY"/>
    <property type="match status" value="1"/>
</dbReference>
<dbReference type="PROSITE" id="PS50883">
    <property type="entry name" value="EAL"/>
    <property type="match status" value="1"/>
</dbReference>
<dbReference type="CDD" id="cd01948">
    <property type="entry name" value="EAL"/>
    <property type="match status" value="1"/>
</dbReference>
<evidence type="ECO:0000313" key="3">
    <source>
        <dbReference type="EMBL" id="KKO11719.1"/>
    </source>
</evidence>
<dbReference type="SUPFAM" id="SSF141868">
    <property type="entry name" value="EAL domain-like"/>
    <property type="match status" value="1"/>
</dbReference>
<dbReference type="SMART" id="SM00052">
    <property type="entry name" value="EAL"/>
    <property type="match status" value="1"/>
</dbReference>
<dbReference type="PANTHER" id="PTHR33121">
    <property type="entry name" value="CYCLIC DI-GMP PHOSPHODIESTERASE PDEF"/>
    <property type="match status" value="1"/>
</dbReference>
<dbReference type="GO" id="GO:0000160">
    <property type="term" value="P:phosphorelay signal transduction system"/>
    <property type="evidence" value="ECO:0007669"/>
    <property type="project" value="InterPro"/>
</dbReference>